<feature type="domain" description="Beta-lactamase class A catalytic" evidence="4">
    <location>
        <begin position="50"/>
        <end position="271"/>
    </location>
</feature>
<dbReference type="AlphaFoldDB" id="A0A9Q3XBT7"/>
<dbReference type="PRINTS" id="PR00118">
    <property type="entry name" value="BLACTAMASEA"/>
</dbReference>
<dbReference type="GO" id="GO:0030655">
    <property type="term" value="P:beta-lactam antibiotic catabolic process"/>
    <property type="evidence" value="ECO:0007669"/>
    <property type="project" value="InterPro"/>
</dbReference>
<dbReference type="PANTHER" id="PTHR35333">
    <property type="entry name" value="BETA-LACTAMASE"/>
    <property type="match status" value="1"/>
</dbReference>
<comment type="similarity">
    <text evidence="2">Belongs to the class-A beta-lactamase family.</text>
</comment>
<dbReference type="InterPro" id="IPR045155">
    <property type="entry name" value="Beta-lactam_cat"/>
</dbReference>
<dbReference type="RefSeq" id="WP_222404085.1">
    <property type="nucleotide sequence ID" value="NZ_CP095080.1"/>
</dbReference>
<comment type="caution">
    <text evidence="5">The sequence shown here is derived from an EMBL/GenBank/DDBJ whole genome shotgun (WGS) entry which is preliminary data.</text>
</comment>
<dbReference type="SUPFAM" id="SSF56601">
    <property type="entry name" value="beta-lactamase/transpeptidase-like"/>
    <property type="match status" value="1"/>
</dbReference>
<dbReference type="InterPro" id="IPR012338">
    <property type="entry name" value="Beta-lactam/transpept-like"/>
</dbReference>
<accession>A0A9Q3XBT7</accession>
<dbReference type="EC" id="3.5.2.6" evidence="3"/>
<evidence type="ECO:0000313" key="6">
    <source>
        <dbReference type="Proteomes" id="UP000824927"/>
    </source>
</evidence>
<evidence type="ECO:0000256" key="1">
    <source>
        <dbReference type="ARBA" id="ARBA00001526"/>
    </source>
</evidence>
<dbReference type="Gene3D" id="3.40.710.10">
    <property type="entry name" value="DD-peptidase/beta-lactamase superfamily"/>
    <property type="match status" value="1"/>
</dbReference>
<reference evidence="5" key="1">
    <citation type="submission" date="2021-06" db="EMBL/GenBank/DDBJ databases">
        <title>50 bacteria genomes isolated from Dapeng, Shenzhen, China.</title>
        <authorList>
            <person name="Zheng W."/>
            <person name="Yu S."/>
            <person name="Huang Y."/>
        </authorList>
    </citation>
    <scope>NUCLEOTIDE SEQUENCE</scope>
    <source>
        <strain evidence="5">DP4N28-2</strain>
    </source>
</reference>
<dbReference type="Pfam" id="PF13354">
    <property type="entry name" value="Beta-lactamase2"/>
    <property type="match status" value="1"/>
</dbReference>
<dbReference type="GO" id="GO:0008800">
    <property type="term" value="F:beta-lactamase activity"/>
    <property type="evidence" value="ECO:0007669"/>
    <property type="project" value="UniProtKB-EC"/>
</dbReference>
<sequence length="310" mass="33241">MRFDRRSVIASAAALAGAACIPLDQSTKGRIAAKLRIVERALGGRLGVAFIAPEAGASLDYRGAELFPLASTFKTSLAALALSLEQQGKLDLSQRVTWTKDDLIFHTPFTGERIETGATLRELAQAAQQSSDNLAANLVLDRVGGPAGLTEFWQQLGDTSSRLDRMETRLNYVPPGEVRDTTTPISMASTLSKMLISGSGNPLDSERAAELRSWMVDSTTGLARVRAGLPDTWVAGDKTGNSSDWAGTMGYLRGDIGFVESPTGDPVFFAAYHQSPLGDTIDGDRVDAAFAEIGRTLTGWVRRLYTIVLT</sequence>
<dbReference type="Proteomes" id="UP000824927">
    <property type="component" value="Unassembled WGS sequence"/>
</dbReference>
<protein>
    <recommendedName>
        <fullName evidence="3">beta-lactamase</fullName>
        <ecNumber evidence="3">3.5.2.6</ecNumber>
    </recommendedName>
</protein>
<dbReference type="NCBIfam" id="NF033103">
    <property type="entry name" value="bla_class_A"/>
    <property type="match status" value="1"/>
</dbReference>
<organism evidence="5 6">
    <name type="scientific">Qipengyuania aquimaris</name>
    <dbReference type="NCBI Taxonomy" id="255984"/>
    <lineage>
        <taxon>Bacteria</taxon>
        <taxon>Pseudomonadati</taxon>
        <taxon>Pseudomonadota</taxon>
        <taxon>Alphaproteobacteria</taxon>
        <taxon>Sphingomonadales</taxon>
        <taxon>Erythrobacteraceae</taxon>
        <taxon>Qipengyuania</taxon>
    </lineage>
</organism>
<proteinExistence type="inferred from homology"/>
<dbReference type="PROSITE" id="PS51257">
    <property type="entry name" value="PROKAR_LIPOPROTEIN"/>
    <property type="match status" value="1"/>
</dbReference>
<evidence type="ECO:0000313" key="5">
    <source>
        <dbReference type="EMBL" id="MBY6216789.1"/>
    </source>
</evidence>
<evidence type="ECO:0000256" key="2">
    <source>
        <dbReference type="ARBA" id="ARBA00009009"/>
    </source>
</evidence>
<gene>
    <name evidence="5" type="primary">bla</name>
    <name evidence="5" type="ORF">KUV31_00360</name>
</gene>
<comment type="catalytic activity">
    <reaction evidence="1">
        <text>a beta-lactam + H2O = a substituted beta-amino acid</text>
        <dbReference type="Rhea" id="RHEA:20401"/>
        <dbReference type="ChEBI" id="CHEBI:15377"/>
        <dbReference type="ChEBI" id="CHEBI:35627"/>
        <dbReference type="ChEBI" id="CHEBI:140347"/>
        <dbReference type="EC" id="3.5.2.6"/>
    </reaction>
</comment>
<name>A0A9Q3XBT7_9SPHN</name>
<dbReference type="PANTHER" id="PTHR35333:SF3">
    <property type="entry name" value="BETA-LACTAMASE-TYPE TRANSPEPTIDASE FOLD CONTAINING PROTEIN"/>
    <property type="match status" value="1"/>
</dbReference>
<evidence type="ECO:0000256" key="3">
    <source>
        <dbReference type="ARBA" id="ARBA00012865"/>
    </source>
</evidence>
<dbReference type="InterPro" id="IPR000871">
    <property type="entry name" value="Beta-lactam_class-A"/>
</dbReference>
<evidence type="ECO:0000259" key="4">
    <source>
        <dbReference type="Pfam" id="PF13354"/>
    </source>
</evidence>
<dbReference type="EMBL" id="JAHVKP010000001">
    <property type="protein sequence ID" value="MBY6216789.1"/>
    <property type="molecule type" value="Genomic_DNA"/>
</dbReference>
<dbReference type="GO" id="GO:0046677">
    <property type="term" value="P:response to antibiotic"/>
    <property type="evidence" value="ECO:0007669"/>
    <property type="project" value="InterPro"/>
</dbReference>